<dbReference type="Proteomes" id="UP000594468">
    <property type="component" value="Chromosome"/>
</dbReference>
<sequence>MGIFNRKKQSQNKQDKRKQDREQQDNNPAFNEQVERLLAMNGMLQNGR</sequence>
<dbReference type="KEGG" id="pmet:G4Y79_09730"/>
<reference evidence="2 3" key="1">
    <citation type="submission" date="2020-02" db="EMBL/GenBank/DDBJ databases">
        <authorList>
            <person name="Zheng R.K."/>
            <person name="Sun C.M."/>
        </authorList>
    </citation>
    <scope>NUCLEOTIDE SEQUENCE [LARGE SCALE GENOMIC DNA]</scope>
    <source>
        <strain evidence="3">rifampicinis</strain>
    </source>
</reference>
<keyword evidence="3" id="KW-1185">Reference proteome</keyword>
<name>A0A7S8ED37_9CHLR</name>
<accession>A0A7S8ED37</accession>
<evidence type="ECO:0000313" key="3">
    <source>
        <dbReference type="Proteomes" id="UP000594468"/>
    </source>
</evidence>
<dbReference type="EMBL" id="CP062983">
    <property type="protein sequence ID" value="QPC84634.1"/>
    <property type="molecule type" value="Genomic_DNA"/>
</dbReference>
<evidence type="ECO:0000313" key="2">
    <source>
        <dbReference type="EMBL" id="QPC84634.1"/>
    </source>
</evidence>
<evidence type="ECO:0000256" key="1">
    <source>
        <dbReference type="SAM" id="MobiDB-lite"/>
    </source>
</evidence>
<dbReference type="AlphaFoldDB" id="A0A7S8ED37"/>
<feature type="region of interest" description="Disordered" evidence="1">
    <location>
        <begin position="1"/>
        <end position="32"/>
    </location>
</feature>
<feature type="compositionally biased region" description="Basic residues" evidence="1">
    <location>
        <begin position="1"/>
        <end position="10"/>
    </location>
</feature>
<dbReference type="RefSeq" id="WP_195172697.1">
    <property type="nucleotide sequence ID" value="NZ_CP062983.1"/>
</dbReference>
<organism evidence="2 3">
    <name type="scientific">Phototrophicus methaneseepsis</name>
    <dbReference type="NCBI Taxonomy" id="2710758"/>
    <lineage>
        <taxon>Bacteria</taxon>
        <taxon>Bacillati</taxon>
        <taxon>Chloroflexota</taxon>
        <taxon>Candidatus Thermofontia</taxon>
        <taxon>Phototrophicales</taxon>
        <taxon>Phototrophicaceae</taxon>
        <taxon>Phototrophicus</taxon>
    </lineage>
</organism>
<gene>
    <name evidence="2" type="ORF">G4Y79_09730</name>
</gene>
<feature type="compositionally biased region" description="Basic and acidic residues" evidence="1">
    <location>
        <begin position="13"/>
        <end position="24"/>
    </location>
</feature>
<protein>
    <submittedName>
        <fullName evidence="2">Uncharacterized protein</fullName>
    </submittedName>
</protein>
<proteinExistence type="predicted"/>